<evidence type="ECO:0000256" key="1">
    <source>
        <dbReference type="ARBA" id="ARBA00004123"/>
    </source>
</evidence>
<accession>A0A8H7VI88</accession>
<evidence type="ECO:0000313" key="11">
    <source>
        <dbReference type="Proteomes" id="UP000646827"/>
    </source>
</evidence>
<comment type="caution">
    <text evidence="10">The sequence shown here is derived from an EMBL/GenBank/DDBJ whole genome shotgun (WGS) entry which is preliminary data.</text>
</comment>
<keyword evidence="11" id="KW-1185">Reference proteome</keyword>
<proteinExistence type="inferred from homology"/>
<keyword evidence="6 8" id="KW-0539">Nucleus</keyword>
<evidence type="ECO:0000256" key="4">
    <source>
        <dbReference type="ARBA" id="ARBA00023015"/>
    </source>
</evidence>
<comment type="similarity">
    <text evidence="2 8">Belongs to the Mediator complex subunit 17 family.</text>
</comment>
<name>A0A8H7VI88_9FUNG</name>
<evidence type="ECO:0000256" key="3">
    <source>
        <dbReference type="ARBA" id="ARBA00019610"/>
    </source>
</evidence>
<dbReference type="GO" id="GO:0003712">
    <property type="term" value="F:transcription coregulator activity"/>
    <property type="evidence" value="ECO:0007669"/>
    <property type="project" value="InterPro"/>
</dbReference>
<dbReference type="InterPro" id="IPR019313">
    <property type="entry name" value="Mediator_Med17"/>
</dbReference>
<dbReference type="EMBL" id="JAEPRB010000107">
    <property type="protein sequence ID" value="KAG2221495.1"/>
    <property type="molecule type" value="Genomic_DNA"/>
</dbReference>
<dbReference type="OrthoDB" id="10251234at2759"/>
<evidence type="ECO:0000256" key="5">
    <source>
        <dbReference type="ARBA" id="ARBA00023163"/>
    </source>
</evidence>
<dbReference type="Proteomes" id="UP000646827">
    <property type="component" value="Unassembled WGS sequence"/>
</dbReference>
<feature type="region of interest" description="Disordered" evidence="9">
    <location>
        <begin position="485"/>
        <end position="532"/>
    </location>
</feature>
<dbReference type="Pfam" id="PF10156">
    <property type="entry name" value="Med17"/>
    <property type="match status" value="1"/>
</dbReference>
<keyword evidence="4 8" id="KW-0805">Transcription regulation</keyword>
<reference evidence="10 11" key="1">
    <citation type="submission" date="2020-12" db="EMBL/GenBank/DDBJ databases">
        <title>Metabolic potential, ecology and presence of endohyphal bacteria is reflected in genomic diversity of Mucoromycotina.</title>
        <authorList>
            <person name="Muszewska A."/>
            <person name="Okrasinska A."/>
            <person name="Steczkiewicz K."/>
            <person name="Drgas O."/>
            <person name="Orlowska M."/>
            <person name="Perlinska-Lenart U."/>
            <person name="Aleksandrzak-Piekarczyk T."/>
            <person name="Szatraj K."/>
            <person name="Zielenkiewicz U."/>
            <person name="Pilsyk S."/>
            <person name="Malc E."/>
            <person name="Mieczkowski P."/>
            <person name="Kruszewska J.S."/>
            <person name="Biernat P."/>
            <person name="Pawlowska J."/>
        </authorList>
    </citation>
    <scope>NUCLEOTIDE SEQUENCE [LARGE SCALE GENOMIC DNA]</scope>
    <source>
        <strain evidence="10 11">CBS 142.35</strain>
    </source>
</reference>
<evidence type="ECO:0000313" key="10">
    <source>
        <dbReference type="EMBL" id="KAG2221495.1"/>
    </source>
</evidence>
<feature type="compositionally biased region" description="Gly residues" evidence="9">
    <location>
        <begin position="488"/>
        <end position="499"/>
    </location>
</feature>
<evidence type="ECO:0000256" key="7">
    <source>
        <dbReference type="ARBA" id="ARBA00032014"/>
    </source>
</evidence>
<comment type="subcellular location">
    <subcellularLocation>
        <location evidence="1 8">Nucleus</location>
    </subcellularLocation>
</comment>
<dbReference type="GO" id="GO:0006357">
    <property type="term" value="P:regulation of transcription by RNA polymerase II"/>
    <property type="evidence" value="ECO:0007669"/>
    <property type="project" value="InterPro"/>
</dbReference>
<dbReference type="GO" id="GO:0016592">
    <property type="term" value="C:mediator complex"/>
    <property type="evidence" value="ECO:0007669"/>
    <property type="project" value="InterPro"/>
</dbReference>
<evidence type="ECO:0000256" key="9">
    <source>
        <dbReference type="SAM" id="MobiDB-lite"/>
    </source>
</evidence>
<keyword evidence="8" id="KW-0010">Activator</keyword>
<protein>
    <recommendedName>
        <fullName evidence="3 8">Mediator of RNA polymerase II transcription subunit 17</fullName>
    </recommendedName>
    <alternativeName>
        <fullName evidence="7 8">Mediator complex subunit 17</fullName>
    </alternativeName>
</protein>
<keyword evidence="5 8" id="KW-0804">Transcription</keyword>
<dbReference type="GO" id="GO:0070847">
    <property type="term" value="C:core mediator complex"/>
    <property type="evidence" value="ECO:0007669"/>
    <property type="project" value="TreeGrafter"/>
</dbReference>
<dbReference type="AlphaFoldDB" id="A0A8H7VI88"/>
<comment type="function">
    <text evidence="8">Component of the Mediator complex, a coactivator involved in the regulated transcription of nearly all RNA polymerase II-dependent genes. Mediator functions as a bridge to convey information from gene-specific regulatory proteins to the basal RNA polymerase II transcription machinery. Mediator is recruited to promoters by direct interactions with regulatory proteins and serves as a scaffold for the assembly of a functional preinitiation complex with RNA polymerase II and the general transcription factors.</text>
</comment>
<evidence type="ECO:0000256" key="6">
    <source>
        <dbReference type="ARBA" id="ARBA00023242"/>
    </source>
</evidence>
<evidence type="ECO:0000256" key="8">
    <source>
        <dbReference type="RuleBase" id="RU364140"/>
    </source>
</evidence>
<gene>
    <name evidence="8" type="primary">MED17</name>
    <name evidence="10" type="ORF">INT45_008820</name>
</gene>
<feature type="region of interest" description="Disordered" evidence="9">
    <location>
        <begin position="73"/>
        <end position="104"/>
    </location>
</feature>
<dbReference type="PANTHER" id="PTHR13114:SF7">
    <property type="entry name" value="MEDIATOR OF RNA POLYMERASE II TRANSCRIPTION SUBUNIT 17"/>
    <property type="match status" value="1"/>
</dbReference>
<organism evidence="10 11">
    <name type="scientific">Circinella minor</name>
    <dbReference type="NCBI Taxonomy" id="1195481"/>
    <lineage>
        <taxon>Eukaryota</taxon>
        <taxon>Fungi</taxon>
        <taxon>Fungi incertae sedis</taxon>
        <taxon>Mucoromycota</taxon>
        <taxon>Mucoromycotina</taxon>
        <taxon>Mucoromycetes</taxon>
        <taxon>Mucorales</taxon>
        <taxon>Lichtheimiaceae</taxon>
        <taxon>Circinella</taxon>
    </lineage>
</organism>
<comment type="subunit">
    <text evidence="8">Component of the Mediator complex.</text>
</comment>
<dbReference type="PANTHER" id="PTHR13114">
    <property type="entry name" value="MEDIATOR OF RNA POLYMERASE II TRANSCRIPTION SUBUNIT 17"/>
    <property type="match status" value="1"/>
</dbReference>
<sequence>MDNEGPQSKRIKLSLEPTVDRAPIDITDQGVETYKDEPSLPAKLMETVDRIWYERGDWRDITEENLKASIQNSEEQNGEMNNDATNDVQSVAPTTQQQQLQPPPGFDIVKVRESVVNKLFHAKSEIDVALDVINILLSQNRPGVLAKDAVLPLPAGSLHATYVARPKPTNKAQLESVQLTLGLKRKQQRTASEFLKSSAKNLKRLVEVEQTFWDEALDLRRNNWLMQANAVPPAMGGLSVSNTGTSFLIRYGYTDVGSDFGEVSFGEFSRAENDNENKADTQAQLSLPHNVQRRLMANVRKCHMERLARQFELSSEVIMGMSEKDEGDTKNEPISSLSLDTHQSKIQQQLVEAQATVFDAELYSSVLSEAQSLANTNDVHFADEEIIVNVDGHVDLTIQRVQKPTSNNNDDDNDDNGDVTMGLTTTNTKFTTQQMAGRTLDLALRLLLIQRHRYNQWKSRARLLCPSRKTQQLLASIGESVTYQNISGGPGGNTGGGPGSAPNSSGSGAGGRTNRLQAHHHHSSQAGLAVVSPGSRKLPPVVPILSNALSMCKFWVLFDRVRQLVYDVIEPFSSEGGMDLAVHYEMISEGEQRRNTNVCAAYPSVGDMSITLSIAFKKGQFLLFELHHSGNITVRLPQGLVTLSNISEFQALLIREINLICLRMVCDAANDIVRNSPSYKAATASEQARLSWKVDDIEEMINGSLWWALDSSPEKTHVWRSIQVQLIKTKVETTKPAYQLQFQLLSPPKNQPPLPPITREILLARNYTEGCRGEGALTFSERVKMMVDDLILEAAVAQK</sequence>
<feature type="compositionally biased region" description="Polar residues" evidence="9">
    <location>
        <begin position="73"/>
        <end position="92"/>
    </location>
</feature>
<evidence type="ECO:0000256" key="2">
    <source>
        <dbReference type="ARBA" id="ARBA00005635"/>
    </source>
</evidence>